<dbReference type="GO" id="GO:0005886">
    <property type="term" value="C:plasma membrane"/>
    <property type="evidence" value="ECO:0007669"/>
    <property type="project" value="UniProtKB-SubCell"/>
</dbReference>
<comment type="function">
    <text evidence="9">Essential cell division protein. May link together the upstream cell division proteins, which are predominantly cytoplasmic, with the downstream cell division proteins, which are predominantly periplasmic. May control correct divisome assembly.</text>
</comment>
<accession>A0A1G5SHR4</accession>
<keyword evidence="6 9" id="KW-1133">Transmembrane helix</keyword>
<dbReference type="OrthoDB" id="9790370at2"/>
<organism evidence="11 12">
    <name type="scientific">Nitrosomonas mobilis</name>
    <dbReference type="NCBI Taxonomy" id="51642"/>
    <lineage>
        <taxon>Bacteria</taxon>
        <taxon>Pseudomonadati</taxon>
        <taxon>Pseudomonadota</taxon>
        <taxon>Betaproteobacteria</taxon>
        <taxon>Nitrosomonadales</taxon>
        <taxon>Nitrosomonadaceae</taxon>
        <taxon>Nitrosomonas</taxon>
    </lineage>
</organism>
<dbReference type="AlphaFoldDB" id="A0A1G5SHR4"/>
<dbReference type="GO" id="GO:0043093">
    <property type="term" value="P:FtsZ-dependent cytokinesis"/>
    <property type="evidence" value="ECO:0007669"/>
    <property type="project" value="UniProtKB-UniRule"/>
</dbReference>
<dbReference type="InterPro" id="IPR034746">
    <property type="entry name" value="POTRA"/>
</dbReference>
<dbReference type="Proteomes" id="UP000198729">
    <property type="component" value="Unassembled WGS sequence"/>
</dbReference>
<reference evidence="11 12" key="1">
    <citation type="submission" date="2016-10" db="EMBL/GenBank/DDBJ databases">
        <authorList>
            <person name="de Groot N.N."/>
        </authorList>
    </citation>
    <scope>NUCLEOTIDE SEQUENCE [LARGE SCALE GENOMIC DNA]</scope>
    <source>
        <strain evidence="11">1</strain>
    </source>
</reference>
<dbReference type="InterPro" id="IPR013685">
    <property type="entry name" value="POTRA_FtsQ_type"/>
</dbReference>
<evidence type="ECO:0000313" key="11">
    <source>
        <dbReference type="EMBL" id="SCZ86632.1"/>
    </source>
</evidence>
<gene>
    <name evidence="9 11" type="primary">ftsQ</name>
    <name evidence="11" type="ORF">NSMM_610046</name>
</gene>
<dbReference type="GO" id="GO:0032153">
    <property type="term" value="C:cell division site"/>
    <property type="evidence" value="ECO:0007669"/>
    <property type="project" value="UniProtKB-UniRule"/>
</dbReference>
<evidence type="ECO:0000256" key="1">
    <source>
        <dbReference type="ARBA" id="ARBA00004370"/>
    </source>
</evidence>
<keyword evidence="3 9" id="KW-0997">Cell inner membrane</keyword>
<feature type="domain" description="POTRA" evidence="10">
    <location>
        <begin position="37"/>
        <end position="115"/>
    </location>
</feature>
<keyword evidence="4 9" id="KW-0132">Cell division</keyword>
<dbReference type="InterPro" id="IPR045335">
    <property type="entry name" value="FtsQ_C_sf"/>
</dbReference>
<evidence type="ECO:0000256" key="4">
    <source>
        <dbReference type="ARBA" id="ARBA00022618"/>
    </source>
</evidence>
<dbReference type="PANTHER" id="PTHR35851">
    <property type="entry name" value="CELL DIVISION PROTEIN FTSQ"/>
    <property type="match status" value="1"/>
</dbReference>
<dbReference type="GO" id="GO:0090529">
    <property type="term" value="P:cell septum assembly"/>
    <property type="evidence" value="ECO:0007669"/>
    <property type="project" value="InterPro"/>
</dbReference>
<dbReference type="InterPro" id="IPR005548">
    <property type="entry name" value="Cell_div_FtsQ/DivIB_C"/>
</dbReference>
<comment type="subcellular location">
    <subcellularLocation>
        <location evidence="9">Cell inner membrane</location>
        <topology evidence="9">Single-pass type II membrane protein</topology>
    </subcellularLocation>
    <subcellularLocation>
        <location evidence="1">Membrane</location>
    </subcellularLocation>
    <text evidence="9">Localizes to the division septum.</text>
</comment>
<dbReference type="STRING" id="51642.NSMM_610046"/>
<dbReference type="InterPro" id="IPR026579">
    <property type="entry name" value="FtsQ"/>
</dbReference>
<evidence type="ECO:0000256" key="8">
    <source>
        <dbReference type="ARBA" id="ARBA00023306"/>
    </source>
</evidence>
<protein>
    <recommendedName>
        <fullName evidence="9">Cell division protein FtsQ</fullName>
    </recommendedName>
</protein>
<feature type="transmembrane region" description="Helical" evidence="9">
    <location>
        <begin position="12"/>
        <end position="33"/>
    </location>
</feature>
<dbReference type="PROSITE" id="PS51779">
    <property type="entry name" value="POTRA"/>
    <property type="match status" value="1"/>
</dbReference>
<dbReference type="RefSeq" id="WP_090287788.1">
    <property type="nucleotide sequence ID" value="NZ_FMWO01000071.1"/>
</dbReference>
<evidence type="ECO:0000256" key="6">
    <source>
        <dbReference type="ARBA" id="ARBA00022989"/>
    </source>
</evidence>
<dbReference type="Pfam" id="PF03799">
    <property type="entry name" value="FtsQ_DivIB_C"/>
    <property type="match status" value="1"/>
</dbReference>
<dbReference type="Gene3D" id="3.40.50.11690">
    <property type="entry name" value="Cell division protein FtsQ/DivIB"/>
    <property type="match status" value="1"/>
</dbReference>
<keyword evidence="2 9" id="KW-1003">Cell membrane</keyword>
<evidence type="ECO:0000256" key="3">
    <source>
        <dbReference type="ARBA" id="ARBA00022519"/>
    </source>
</evidence>
<proteinExistence type="inferred from homology"/>
<evidence type="ECO:0000256" key="5">
    <source>
        <dbReference type="ARBA" id="ARBA00022692"/>
    </source>
</evidence>
<keyword evidence="8 9" id="KW-0131">Cell cycle</keyword>
<evidence type="ECO:0000259" key="10">
    <source>
        <dbReference type="PROSITE" id="PS51779"/>
    </source>
</evidence>
<evidence type="ECO:0000256" key="2">
    <source>
        <dbReference type="ARBA" id="ARBA00022475"/>
    </source>
</evidence>
<evidence type="ECO:0000256" key="9">
    <source>
        <dbReference type="HAMAP-Rule" id="MF_00911"/>
    </source>
</evidence>
<sequence length="267" mass="30444">MWNDHQTLNLLANTLLTGVLLIAVYAIGVRVLALPFFSLREIRIESVDHLRVKQATPLNVSRDQLERVIKNSINGNFMTIDLLSLQTALTELPWIRSITISRQWPPALHILLEEHVPLAYWGNAALVNTHGEIFYASFQENSMPVFIAADYDSSSLISRNYKIFRKMLQPVGQNVAEVVLTPRHSWHIRLDTGVWLKLGRKEIQSRFQRYISVMHQHTHNFDQESPLSYVDLRYPDGLAIGKQSGSASPDPAAFIWPDREMTSQGGF</sequence>
<dbReference type="PANTHER" id="PTHR35851:SF1">
    <property type="entry name" value="CELL DIVISION PROTEIN FTSQ"/>
    <property type="match status" value="1"/>
</dbReference>
<name>A0A1G5SHR4_9PROT</name>
<keyword evidence="5 9" id="KW-0812">Transmembrane</keyword>
<dbReference type="Pfam" id="PF08478">
    <property type="entry name" value="POTRA_1"/>
    <property type="match status" value="1"/>
</dbReference>
<comment type="similarity">
    <text evidence="9">Belongs to the FtsQ/DivIB family. FtsQ subfamily.</text>
</comment>
<evidence type="ECO:0000313" key="12">
    <source>
        <dbReference type="Proteomes" id="UP000198729"/>
    </source>
</evidence>
<keyword evidence="12" id="KW-1185">Reference proteome</keyword>
<keyword evidence="7 9" id="KW-0472">Membrane</keyword>
<dbReference type="Gene3D" id="3.10.20.310">
    <property type="entry name" value="membrane protein fhac"/>
    <property type="match status" value="1"/>
</dbReference>
<dbReference type="EMBL" id="FMWO01000071">
    <property type="protein sequence ID" value="SCZ86632.1"/>
    <property type="molecule type" value="Genomic_DNA"/>
</dbReference>
<dbReference type="HAMAP" id="MF_00911">
    <property type="entry name" value="FtsQ_subfam"/>
    <property type="match status" value="1"/>
</dbReference>
<evidence type="ECO:0000256" key="7">
    <source>
        <dbReference type="ARBA" id="ARBA00023136"/>
    </source>
</evidence>
<comment type="subunit">
    <text evidence="9">Part of a complex composed of FtsB, FtsL and FtsQ.</text>
</comment>